<dbReference type="PANTHER" id="PTHR43302:SF5">
    <property type="entry name" value="TRANSPORTER ARSB-RELATED"/>
    <property type="match status" value="1"/>
</dbReference>
<feature type="transmembrane region" description="Helical" evidence="6">
    <location>
        <begin position="28"/>
        <end position="53"/>
    </location>
</feature>
<evidence type="ECO:0000256" key="2">
    <source>
        <dbReference type="ARBA" id="ARBA00022475"/>
    </source>
</evidence>
<feature type="transmembrane region" description="Helical" evidence="6">
    <location>
        <begin position="180"/>
        <end position="202"/>
    </location>
</feature>
<comment type="subcellular location">
    <subcellularLocation>
        <location evidence="1 6">Cell membrane</location>
        <topology evidence="1 6">Multi-pass membrane protein</topology>
    </subcellularLocation>
</comment>
<dbReference type="NCBIfam" id="TIGR00935">
    <property type="entry name" value="2a45"/>
    <property type="match status" value="1"/>
</dbReference>
<feature type="transmembrane region" description="Helical" evidence="6">
    <location>
        <begin position="250"/>
        <end position="268"/>
    </location>
</feature>
<feature type="transmembrane region" description="Helical" evidence="6">
    <location>
        <begin position="139"/>
        <end position="160"/>
    </location>
</feature>
<comment type="similarity">
    <text evidence="6">Belongs to the ArsB family.</text>
</comment>
<keyword evidence="5 6" id="KW-0472">Membrane</keyword>
<feature type="transmembrane region" description="Helical" evidence="6">
    <location>
        <begin position="288"/>
        <end position="308"/>
    </location>
</feature>
<feature type="transmembrane region" description="Helical" evidence="6">
    <location>
        <begin position="320"/>
        <end position="340"/>
    </location>
</feature>
<organism evidence="7 8">
    <name type="scientific">Venenivibrio stagnispumantis</name>
    <dbReference type="NCBI Taxonomy" id="407998"/>
    <lineage>
        <taxon>Bacteria</taxon>
        <taxon>Pseudomonadati</taxon>
        <taxon>Aquificota</taxon>
        <taxon>Aquificia</taxon>
        <taxon>Aquificales</taxon>
        <taxon>Hydrogenothermaceae</taxon>
        <taxon>Venenivibrio</taxon>
    </lineage>
</organism>
<gene>
    <name evidence="7" type="ORF">SAMN06264868_12325</name>
</gene>
<name>A0AA45WPG5_9AQUI</name>
<dbReference type="RefSeq" id="WP_265133647.1">
    <property type="nucleotide sequence ID" value="NZ_FXTX01000023.1"/>
</dbReference>
<dbReference type="GO" id="GO:0015105">
    <property type="term" value="F:arsenite transmembrane transporter activity"/>
    <property type="evidence" value="ECO:0007669"/>
    <property type="project" value="InterPro"/>
</dbReference>
<feature type="transmembrane region" description="Helical" evidence="6">
    <location>
        <begin position="5"/>
        <end position="22"/>
    </location>
</feature>
<keyword evidence="3 6" id="KW-0812">Transmembrane</keyword>
<dbReference type="Proteomes" id="UP001157947">
    <property type="component" value="Unassembled WGS sequence"/>
</dbReference>
<evidence type="ECO:0000256" key="3">
    <source>
        <dbReference type="ARBA" id="ARBA00022692"/>
    </source>
</evidence>
<dbReference type="PANTHER" id="PTHR43302">
    <property type="entry name" value="TRANSPORTER ARSB-RELATED"/>
    <property type="match status" value="1"/>
</dbReference>
<evidence type="ECO:0000256" key="5">
    <source>
        <dbReference type="ARBA" id="ARBA00023136"/>
    </source>
</evidence>
<feature type="transmembrane region" description="Helical" evidence="6">
    <location>
        <begin position="406"/>
        <end position="429"/>
    </location>
</feature>
<dbReference type="AlphaFoldDB" id="A0AA45WPG5"/>
<comment type="caution">
    <text evidence="7">The sequence shown here is derived from an EMBL/GenBank/DDBJ whole genome shotgun (WGS) entry which is preliminary data.</text>
</comment>
<keyword evidence="6" id="KW-0059">Arsenical resistance</keyword>
<dbReference type="PRINTS" id="PR00758">
    <property type="entry name" value="ARSENICPUMP"/>
</dbReference>
<comment type="caution">
    <text evidence="6">Lacks conserved residue(s) required for the propagation of feature annotation.</text>
</comment>
<reference evidence="7" key="1">
    <citation type="submission" date="2017-05" db="EMBL/GenBank/DDBJ databases">
        <authorList>
            <person name="Varghese N."/>
            <person name="Submissions S."/>
        </authorList>
    </citation>
    <scope>NUCLEOTIDE SEQUENCE</scope>
    <source>
        <strain evidence="7">DSM 18763</strain>
    </source>
</reference>
<keyword evidence="8" id="KW-1185">Reference proteome</keyword>
<keyword evidence="6" id="KW-0813">Transport</keyword>
<protein>
    <recommendedName>
        <fullName evidence="6">Arsenical pump membrane protein</fullName>
    </recommendedName>
</protein>
<dbReference type="NCBIfam" id="NF011980">
    <property type="entry name" value="PRK15445.1"/>
    <property type="match status" value="1"/>
</dbReference>
<feature type="transmembrane region" description="Helical" evidence="6">
    <location>
        <begin position="99"/>
        <end position="127"/>
    </location>
</feature>
<dbReference type="Pfam" id="PF02040">
    <property type="entry name" value="ArsB"/>
    <property type="match status" value="1"/>
</dbReference>
<comment type="function">
    <text evidence="6">Involved in arsenical resistance. Thought to form the channel of an arsenite pump.</text>
</comment>
<dbReference type="GO" id="GO:0005886">
    <property type="term" value="C:plasma membrane"/>
    <property type="evidence" value="ECO:0007669"/>
    <property type="project" value="UniProtKB-SubCell"/>
</dbReference>
<evidence type="ECO:0000313" key="7">
    <source>
        <dbReference type="EMBL" id="SMP21499.1"/>
    </source>
</evidence>
<dbReference type="EMBL" id="FXTX01000023">
    <property type="protein sequence ID" value="SMP21499.1"/>
    <property type="molecule type" value="Genomic_DNA"/>
</dbReference>
<evidence type="ECO:0000256" key="6">
    <source>
        <dbReference type="RuleBase" id="RU004993"/>
    </source>
</evidence>
<dbReference type="CDD" id="cd01118">
    <property type="entry name" value="ArsB_permease"/>
    <property type="match status" value="1"/>
</dbReference>
<feature type="transmembrane region" description="Helical" evidence="6">
    <location>
        <begin position="226"/>
        <end position="244"/>
    </location>
</feature>
<evidence type="ECO:0000256" key="1">
    <source>
        <dbReference type="ARBA" id="ARBA00004651"/>
    </source>
</evidence>
<dbReference type="InterPro" id="IPR000802">
    <property type="entry name" value="Arsenical_pump_ArsB"/>
</dbReference>
<proteinExistence type="inferred from homology"/>
<feature type="transmembrane region" description="Helical" evidence="6">
    <location>
        <begin position="60"/>
        <end position="79"/>
    </location>
</feature>
<keyword evidence="2" id="KW-1003">Cell membrane</keyword>
<sequence length="435" mass="48282">MEIKPILSVIIFLLTILFVIWQPKGLSIGWTATIGALLSLLLGIVSFSDVLFVTKIVWDATIAFVGIIFISLILDKIGFFEWAALHIMKKAGGDGNKLFIYIIFLGALISAFFANDGAALMLTPIVYAKIKHLGLKDKFILPFIMASGFVADTTSLPLVISNLVNIVTADFFGIGFIEYAFKMIIPNFFSLIATLIVLYLYFKKDIVKSYDPSILKNPEEVIKDWFIFRLSWWLGGFLLIGFIISEIYKIPVSIIISIGAIILGIATYREKIVDMKQLIFKETPWKIVVFSIGMYVVVYGLKNAGLTYELSKIINYTYNFGELSAILGTGFLAAFLSAVMNNMPSVMVVNLAIAETGLSQNIKHLLGFANVIGCDLGPKMTPIGSLATLLWLHVLEQKGVKISWGYYFKVGIILTPPVLFFTLIGLYLWKLIIGG</sequence>
<accession>A0AA45WPG5</accession>
<keyword evidence="4 6" id="KW-1133">Transmembrane helix</keyword>
<evidence type="ECO:0000313" key="8">
    <source>
        <dbReference type="Proteomes" id="UP001157947"/>
    </source>
</evidence>
<dbReference type="GO" id="GO:0046685">
    <property type="term" value="P:response to arsenic-containing substance"/>
    <property type="evidence" value="ECO:0007669"/>
    <property type="project" value="UniProtKB-KW"/>
</dbReference>
<evidence type="ECO:0000256" key="4">
    <source>
        <dbReference type="ARBA" id="ARBA00022989"/>
    </source>
</evidence>